<reference evidence="1 2" key="1">
    <citation type="journal article" date="2015" name="Nat. Commun.">
        <title>Outbred genome sequencing and CRISPR/Cas9 gene editing in butterflies.</title>
        <authorList>
            <person name="Li X."/>
            <person name="Fan D."/>
            <person name="Zhang W."/>
            <person name="Liu G."/>
            <person name="Zhang L."/>
            <person name="Zhao L."/>
            <person name="Fang X."/>
            <person name="Chen L."/>
            <person name="Dong Y."/>
            <person name="Chen Y."/>
            <person name="Ding Y."/>
            <person name="Zhao R."/>
            <person name="Feng M."/>
            <person name="Zhu Y."/>
            <person name="Feng Y."/>
            <person name="Jiang X."/>
            <person name="Zhu D."/>
            <person name="Xiang H."/>
            <person name="Feng X."/>
            <person name="Li S."/>
            <person name="Wang J."/>
            <person name="Zhang G."/>
            <person name="Kronforst M.R."/>
            <person name="Wang W."/>
        </authorList>
    </citation>
    <scope>NUCLEOTIDE SEQUENCE [LARGE SCALE GENOMIC DNA]</scope>
    <source>
        <strain evidence="1">Ya'a_city_454_Pm</strain>
        <tissue evidence="1">Whole body</tissue>
    </source>
</reference>
<dbReference type="Proteomes" id="UP000053240">
    <property type="component" value="Unassembled WGS sequence"/>
</dbReference>
<dbReference type="EMBL" id="LADJ01009412">
    <property type="protein sequence ID" value="KPJ20929.1"/>
    <property type="molecule type" value="Genomic_DNA"/>
</dbReference>
<dbReference type="InParanoid" id="A0A0N1IQN1"/>
<dbReference type="STRING" id="76193.A0A0N1IQN1"/>
<protein>
    <submittedName>
        <fullName evidence="1">Uncharacterized protein</fullName>
    </submittedName>
</protein>
<proteinExistence type="predicted"/>
<sequence length="215" mass="22553">MERVTSGAVKELAAHLLAHCRTSARDKACALVNTSTNEDSEALLKSLEALYNSELQQLRGEALSVGTASIKRRAGAALAALLPAAPSPLLSLAVKGCVNRLNKWLNDNWSTTAVLCKDIQQEMKTLQVIGEVVAASAPASPLDLADMMLPDDKFDAVHVSPASAVINLKVSGARLFAIGLRRGAGFDVVTSVLCIGLFTNEHIQSSANTTSSATA</sequence>
<keyword evidence="2" id="KW-1185">Reference proteome</keyword>
<comment type="caution">
    <text evidence="1">The sequence shown here is derived from an EMBL/GenBank/DDBJ whole genome shotgun (WGS) entry which is preliminary data.</text>
</comment>
<organism evidence="1 2">
    <name type="scientific">Papilio machaon</name>
    <name type="common">Old World swallowtail butterfly</name>
    <dbReference type="NCBI Taxonomy" id="76193"/>
    <lineage>
        <taxon>Eukaryota</taxon>
        <taxon>Metazoa</taxon>
        <taxon>Ecdysozoa</taxon>
        <taxon>Arthropoda</taxon>
        <taxon>Hexapoda</taxon>
        <taxon>Insecta</taxon>
        <taxon>Pterygota</taxon>
        <taxon>Neoptera</taxon>
        <taxon>Endopterygota</taxon>
        <taxon>Lepidoptera</taxon>
        <taxon>Glossata</taxon>
        <taxon>Ditrysia</taxon>
        <taxon>Papilionoidea</taxon>
        <taxon>Papilionidae</taxon>
        <taxon>Papilioninae</taxon>
        <taxon>Papilio</taxon>
    </lineage>
</organism>
<name>A0A0N1IQN1_PAPMA</name>
<dbReference type="AlphaFoldDB" id="A0A0N1IQN1"/>
<accession>A0A0N1IQN1</accession>
<evidence type="ECO:0000313" key="1">
    <source>
        <dbReference type="EMBL" id="KPJ20929.1"/>
    </source>
</evidence>
<gene>
    <name evidence="1" type="ORF">RR48_00549</name>
</gene>
<evidence type="ECO:0000313" key="2">
    <source>
        <dbReference type="Proteomes" id="UP000053240"/>
    </source>
</evidence>